<dbReference type="PANTHER" id="PTHR28511:SF1">
    <property type="entry name" value="ENDONUCLEASE V"/>
    <property type="match status" value="1"/>
</dbReference>
<keyword evidence="7" id="KW-0460">Magnesium</keyword>
<keyword evidence="4 7" id="KW-0540">Nuclease</keyword>
<accession>D9Q217</accession>
<proteinExistence type="inferred from homology"/>
<evidence type="ECO:0000256" key="6">
    <source>
        <dbReference type="ARBA" id="ARBA00022801"/>
    </source>
</evidence>
<dbReference type="RefSeq" id="WP_013266867.1">
    <property type="nucleotide sequence ID" value="NC_014374.1"/>
</dbReference>
<dbReference type="Gene3D" id="3.30.2170.10">
    <property type="entry name" value="archaeoglobus fulgidus dsm 4304 superfamily"/>
    <property type="match status" value="1"/>
</dbReference>
<keyword evidence="6 7" id="KW-0378">Hydrolase</keyword>
<evidence type="ECO:0000256" key="7">
    <source>
        <dbReference type="HAMAP-Rule" id="MF_00801"/>
    </source>
</evidence>
<comment type="catalytic activity">
    <reaction evidence="1 7">
        <text>Endonucleolytic cleavage at apurinic or apyrimidinic sites to products with a 5'-phosphate.</text>
        <dbReference type="EC" id="3.1.21.7"/>
    </reaction>
</comment>
<dbReference type="GO" id="GO:0043737">
    <property type="term" value="F:deoxyribonuclease V activity"/>
    <property type="evidence" value="ECO:0007669"/>
    <property type="project" value="UniProtKB-UniRule"/>
</dbReference>
<dbReference type="eggNOG" id="arCOG00929">
    <property type="taxonomic scope" value="Archaea"/>
</dbReference>
<dbReference type="AlphaFoldDB" id="D9Q217"/>
<dbReference type="InterPro" id="IPR007581">
    <property type="entry name" value="Endonuclease-V"/>
</dbReference>
<protein>
    <recommendedName>
        <fullName evidence="7">Endonuclease V</fullName>
        <ecNumber evidence="7">3.1.21.7</ecNumber>
    </recommendedName>
    <alternativeName>
        <fullName evidence="7">Deoxyinosine 3'endonuclease</fullName>
    </alternativeName>
    <alternativeName>
        <fullName evidence="7">Deoxyribonuclease V</fullName>
        <shortName evidence="7">DNase V</shortName>
    </alternativeName>
</protein>
<dbReference type="KEGG" id="asc:ASAC_0950"/>
<evidence type="ECO:0000256" key="2">
    <source>
        <dbReference type="ARBA" id="ARBA00004496"/>
    </source>
</evidence>
<dbReference type="CDD" id="cd06559">
    <property type="entry name" value="Endonuclease_V"/>
    <property type="match status" value="1"/>
</dbReference>
<comment type="function">
    <text evidence="7">DNA repair enzyme involved in the repair of deaminated bases. Selectively cleaves double-stranded DNA at the second phosphodiester bond 3' to a deoxyinosine leaving behind the intact lesion on the nicked DNA.</text>
</comment>
<evidence type="ECO:0000256" key="5">
    <source>
        <dbReference type="ARBA" id="ARBA00022759"/>
    </source>
</evidence>
<dbReference type="GO" id="GO:0005737">
    <property type="term" value="C:cytoplasm"/>
    <property type="evidence" value="ECO:0007669"/>
    <property type="project" value="UniProtKB-SubCell"/>
</dbReference>
<dbReference type="OrthoDB" id="7885at2157"/>
<reference evidence="8 9" key="1">
    <citation type="journal article" date="2010" name="Appl. Environ. Microbiol.">
        <title>The genome sequence of the crenarchaeon Acidilobus saccharovorans supports a new order, Acidilobales, and suggests an important ecological role in terrestrial acidic hot springs.</title>
        <authorList>
            <person name="Mardanov A.V."/>
            <person name="Svetlitchnyi V.A."/>
            <person name="Beletsky A.V."/>
            <person name="Prokofeva M.I."/>
            <person name="Bonch-Osmolovskaya E.A."/>
            <person name="Ravin N.V."/>
            <person name="Skryabin K.G."/>
        </authorList>
    </citation>
    <scope>NUCLEOTIDE SEQUENCE [LARGE SCALE GENOMIC DNA]</scope>
    <source>
        <strain evidence="9">DSM 16705 / JCM 18335 / VKM B-2471 / 345-15</strain>
    </source>
</reference>
<dbReference type="Proteomes" id="UP000000346">
    <property type="component" value="Chromosome"/>
</dbReference>
<keyword evidence="7" id="KW-0234">DNA repair</keyword>
<feature type="site" description="Interaction with target DNA" evidence="7">
    <location>
        <position position="87"/>
    </location>
</feature>
<feature type="binding site" evidence="7">
    <location>
        <position position="49"/>
    </location>
    <ligand>
        <name>Mg(2+)</name>
        <dbReference type="ChEBI" id="CHEBI:18420"/>
    </ligand>
</feature>
<keyword evidence="9" id="KW-1185">Reference proteome</keyword>
<dbReference type="InParanoid" id="D9Q217"/>
<comment type="similarity">
    <text evidence="7">Belongs to the endonuclease V family.</text>
</comment>
<dbReference type="STRING" id="666510.ASAC_0950"/>
<dbReference type="GO" id="GO:0006281">
    <property type="term" value="P:DNA repair"/>
    <property type="evidence" value="ECO:0007669"/>
    <property type="project" value="UniProtKB-UniRule"/>
</dbReference>
<keyword evidence="7" id="KW-0227">DNA damage</keyword>
<dbReference type="PANTHER" id="PTHR28511">
    <property type="entry name" value="ENDONUCLEASE V"/>
    <property type="match status" value="1"/>
</dbReference>
<keyword evidence="7" id="KW-0479">Metal-binding</keyword>
<dbReference type="HOGENOM" id="CLU_047631_1_1_2"/>
<comment type="subcellular location">
    <subcellularLocation>
        <location evidence="2 7">Cytoplasm</location>
    </subcellularLocation>
</comment>
<keyword evidence="3 7" id="KW-0963">Cytoplasm</keyword>
<dbReference type="GO" id="GO:0000287">
    <property type="term" value="F:magnesium ion binding"/>
    <property type="evidence" value="ECO:0007669"/>
    <property type="project" value="UniProtKB-UniRule"/>
</dbReference>
<dbReference type="EC" id="3.1.21.7" evidence="7"/>
<name>D9Q217_ACIS3</name>
<evidence type="ECO:0000256" key="1">
    <source>
        <dbReference type="ARBA" id="ARBA00001835"/>
    </source>
</evidence>
<dbReference type="Pfam" id="PF04493">
    <property type="entry name" value="Endonuclease_5"/>
    <property type="match status" value="1"/>
</dbReference>
<evidence type="ECO:0000313" key="9">
    <source>
        <dbReference type="Proteomes" id="UP000000346"/>
    </source>
</evidence>
<gene>
    <name evidence="7" type="primary">nfi</name>
    <name evidence="8" type="ordered locus">ASAC_0950</name>
</gene>
<dbReference type="HAMAP" id="MF_00801">
    <property type="entry name" value="Endonuclease_5"/>
    <property type="match status" value="1"/>
</dbReference>
<evidence type="ECO:0000256" key="3">
    <source>
        <dbReference type="ARBA" id="ARBA00022490"/>
    </source>
</evidence>
<keyword evidence="5 7" id="KW-0255">Endonuclease</keyword>
<dbReference type="GeneID" id="9499192"/>
<evidence type="ECO:0000256" key="4">
    <source>
        <dbReference type="ARBA" id="ARBA00022722"/>
    </source>
</evidence>
<dbReference type="GO" id="GO:0003727">
    <property type="term" value="F:single-stranded RNA binding"/>
    <property type="evidence" value="ECO:0007669"/>
    <property type="project" value="TreeGrafter"/>
</dbReference>
<sequence>MRSPEWEKACLGVRSSFSYSIARDDQLKLKGLLRLGKDIAPPRTLAAVDAAYWGQGSTFGVAAALVVDVTSRSVECYYAYGPVCIPYVPGLLAFRELELMTPALIKATSGRGVDLLLVDGHGIAHPRGFGIASHLGVALRLPSVGVAKGLLYGREVPCDYGTCIYIGDAAVGAVLRAPTGSRIYVSPGNLVGLKYSVDVVRSLLVDGLRLPYPLQAADAISKDLRSMLRGKEPPEVKVKACDLKEITAFKNFAEVARRASLNPRGTPPL</sequence>
<feature type="binding site" evidence="7">
    <location>
        <position position="119"/>
    </location>
    <ligand>
        <name>Mg(2+)</name>
        <dbReference type="ChEBI" id="CHEBI:18420"/>
    </ligand>
</feature>
<organism evidence="8 9">
    <name type="scientific">Acidilobus saccharovorans (strain DSM 16705 / JCM 18335 / VKM B-2471 / 345-15)</name>
    <dbReference type="NCBI Taxonomy" id="666510"/>
    <lineage>
        <taxon>Archaea</taxon>
        <taxon>Thermoproteota</taxon>
        <taxon>Thermoprotei</taxon>
        <taxon>Acidilobales</taxon>
        <taxon>Acidilobaceae</taxon>
        <taxon>Acidilobus</taxon>
    </lineage>
</organism>
<dbReference type="GO" id="GO:0016891">
    <property type="term" value="F:RNA endonuclease activity producing 5'-phosphomonoesters, hydrolytic mechanism"/>
    <property type="evidence" value="ECO:0007669"/>
    <property type="project" value="TreeGrafter"/>
</dbReference>
<comment type="cofactor">
    <cofactor evidence="7">
        <name>Mg(2+)</name>
        <dbReference type="ChEBI" id="CHEBI:18420"/>
    </cofactor>
</comment>
<dbReference type="FunCoup" id="D9Q217">
    <property type="interactions" value="4"/>
</dbReference>
<dbReference type="EMBL" id="CP001742">
    <property type="protein sequence ID" value="ADL19355.1"/>
    <property type="molecule type" value="Genomic_DNA"/>
</dbReference>
<evidence type="ECO:0000313" key="8">
    <source>
        <dbReference type="EMBL" id="ADL19355.1"/>
    </source>
</evidence>